<evidence type="ECO:0000313" key="3">
    <source>
        <dbReference type="Proteomes" id="UP001352852"/>
    </source>
</evidence>
<sequence>MFSTHAYLAVHVVYQLEKCLLIKQTVDCFLIPDYFRLFFFFLQCPVQAAYPNRMVGLVALQYQWQICSTKGGKTFPLLHIDFITFVKGGLVVQGSGNKLDRPQQVRIIINKDYETEGKEPERQGKPERHRQQ</sequence>
<organism evidence="2 3">
    <name type="scientific">Characodon lateralis</name>
    <dbReference type="NCBI Taxonomy" id="208331"/>
    <lineage>
        <taxon>Eukaryota</taxon>
        <taxon>Metazoa</taxon>
        <taxon>Chordata</taxon>
        <taxon>Craniata</taxon>
        <taxon>Vertebrata</taxon>
        <taxon>Euteleostomi</taxon>
        <taxon>Actinopterygii</taxon>
        <taxon>Neopterygii</taxon>
        <taxon>Teleostei</taxon>
        <taxon>Neoteleostei</taxon>
        <taxon>Acanthomorphata</taxon>
        <taxon>Ovalentaria</taxon>
        <taxon>Atherinomorphae</taxon>
        <taxon>Cyprinodontiformes</taxon>
        <taxon>Goodeidae</taxon>
        <taxon>Characodon</taxon>
    </lineage>
</organism>
<protein>
    <submittedName>
        <fullName evidence="2">Uncharacterized protein</fullName>
    </submittedName>
</protein>
<reference evidence="2 3" key="1">
    <citation type="submission" date="2021-06" db="EMBL/GenBank/DDBJ databases">
        <authorList>
            <person name="Palmer J.M."/>
        </authorList>
    </citation>
    <scope>NUCLEOTIDE SEQUENCE [LARGE SCALE GENOMIC DNA]</scope>
    <source>
        <strain evidence="2 3">CL_MEX2019</strain>
        <tissue evidence="2">Muscle</tissue>
    </source>
</reference>
<gene>
    <name evidence="2" type="ORF">CHARACLAT_028078</name>
</gene>
<evidence type="ECO:0000313" key="2">
    <source>
        <dbReference type="EMBL" id="MED6288583.1"/>
    </source>
</evidence>
<accession>A0ABU7EQK2</accession>
<dbReference type="Proteomes" id="UP001352852">
    <property type="component" value="Unassembled WGS sequence"/>
</dbReference>
<evidence type="ECO:0000256" key="1">
    <source>
        <dbReference type="SAM" id="MobiDB-lite"/>
    </source>
</evidence>
<proteinExistence type="predicted"/>
<name>A0ABU7EQK2_9TELE</name>
<dbReference type="EMBL" id="JAHUTJ010061055">
    <property type="protein sequence ID" value="MED6288583.1"/>
    <property type="molecule type" value="Genomic_DNA"/>
</dbReference>
<comment type="caution">
    <text evidence="2">The sequence shown here is derived from an EMBL/GenBank/DDBJ whole genome shotgun (WGS) entry which is preliminary data.</text>
</comment>
<feature type="region of interest" description="Disordered" evidence="1">
    <location>
        <begin position="113"/>
        <end position="132"/>
    </location>
</feature>
<keyword evidence="3" id="KW-1185">Reference proteome</keyword>